<sequence length="160" mass="17127">MQACTACGRAAAGPRSAQHRVRTKWVRHWCSALWPEKGCAAPQLARDVGWAWRLSEVAELVTAGCGPRGLGLVAKQGGPWLCMLLAKVRWGSPRGPVLEPGRVVERRGVSQQASVETVGELQTAPQDSKLCGAGCIPGGELQQWRLKILLSGDGESPVPR</sequence>
<dbReference type="EMBL" id="JANPWB010000003">
    <property type="protein sequence ID" value="KAJ1203579.1"/>
    <property type="molecule type" value="Genomic_DNA"/>
</dbReference>
<dbReference type="AlphaFoldDB" id="A0AAV7VSA3"/>
<accession>A0AAV7VSA3</accession>
<evidence type="ECO:0000313" key="1">
    <source>
        <dbReference type="EMBL" id="KAJ1203579.1"/>
    </source>
</evidence>
<reference evidence="1" key="1">
    <citation type="journal article" date="2022" name="bioRxiv">
        <title>Sequencing and chromosome-scale assembly of the giantPleurodeles waltlgenome.</title>
        <authorList>
            <person name="Brown T."/>
            <person name="Elewa A."/>
            <person name="Iarovenko S."/>
            <person name="Subramanian E."/>
            <person name="Araus A.J."/>
            <person name="Petzold A."/>
            <person name="Susuki M."/>
            <person name="Suzuki K.-i.T."/>
            <person name="Hayashi T."/>
            <person name="Toyoda A."/>
            <person name="Oliveira C."/>
            <person name="Osipova E."/>
            <person name="Leigh N.D."/>
            <person name="Simon A."/>
            <person name="Yun M.H."/>
        </authorList>
    </citation>
    <scope>NUCLEOTIDE SEQUENCE</scope>
    <source>
        <strain evidence="1">20211129_DDA</strain>
        <tissue evidence="1">Liver</tissue>
    </source>
</reference>
<name>A0AAV7VSA3_PLEWA</name>
<protein>
    <submittedName>
        <fullName evidence="1">Uncharacterized protein</fullName>
    </submittedName>
</protein>
<evidence type="ECO:0000313" key="2">
    <source>
        <dbReference type="Proteomes" id="UP001066276"/>
    </source>
</evidence>
<comment type="caution">
    <text evidence="1">The sequence shown here is derived from an EMBL/GenBank/DDBJ whole genome shotgun (WGS) entry which is preliminary data.</text>
</comment>
<organism evidence="1 2">
    <name type="scientific">Pleurodeles waltl</name>
    <name type="common">Iberian ribbed newt</name>
    <dbReference type="NCBI Taxonomy" id="8319"/>
    <lineage>
        <taxon>Eukaryota</taxon>
        <taxon>Metazoa</taxon>
        <taxon>Chordata</taxon>
        <taxon>Craniata</taxon>
        <taxon>Vertebrata</taxon>
        <taxon>Euteleostomi</taxon>
        <taxon>Amphibia</taxon>
        <taxon>Batrachia</taxon>
        <taxon>Caudata</taxon>
        <taxon>Salamandroidea</taxon>
        <taxon>Salamandridae</taxon>
        <taxon>Pleurodelinae</taxon>
        <taxon>Pleurodeles</taxon>
    </lineage>
</organism>
<keyword evidence="2" id="KW-1185">Reference proteome</keyword>
<dbReference type="Proteomes" id="UP001066276">
    <property type="component" value="Chromosome 2_1"/>
</dbReference>
<gene>
    <name evidence="1" type="ORF">NDU88_007364</name>
</gene>
<proteinExistence type="predicted"/>